<sequence>MLQLERKTYRDGNLHPEPYNCLKSLPESFTYHKDHTERHPFSIYSLSIQRVMQSFHAILDEIDRIDTALFDAAGHLDYRLNKLPVLQKELLLALQSHIDDCYRILKVMHPYNNAVNERFVDRWLEKVKHPAYEQFHNTIKNYKVSFAPIVNKIKHNGGQLRAIMMYSSGRGIVVRTVEKGIQTFPKNVRIVGYYLEGMQPNGCIGPDCEIHADGKTAISLNYDLRYHFANLYRVGHHLRNAIATTVRHFHEIKLPRAVAVNDTASQYDIESIAERVSKLPPLFFPNEFSKKTPDIQFYRHSGNADLILEPGSRYMTWEGEVMIYSEIQVDAVCSEYQIPYK</sequence>
<accession>A0A1U7ILG1</accession>
<evidence type="ECO:0000313" key="2">
    <source>
        <dbReference type="Proteomes" id="UP000185860"/>
    </source>
</evidence>
<dbReference type="EMBL" id="MRCE01000009">
    <property type="protein sequence ID" value="OKH38114.1"/>
    <property type="molecule type" value="Genomic_DNA"/>
</dbReference>
<protein>
    <submittedName>
        <fullName evidence="1">Uncharacterized protein</fullName>
    </submittedName>
</protein>
<proteinExistence type="predicted"/>
<organism evidence="1 2">
    <name type="scientific">[Phormidium ambiguum] IAM M-71</name>
    <dbReference type="NCBI Taxonomy" id="454136"/>
    <lineage>
        <taxon>Bacteria</taxon>
        <taxon>Bacillati</taxon>
        <taxon>Cyanobacteriota</taxon>
        <taxon>Cyanophyceae</taxon>
        <taxon>Oscillatoriophycideae</taxon>
        <taxon>Aerosakkonematales</taxon>
        <taxon>Aerosakkonemataceae</taxon>
        <taxon>Floridanema</taxon>
    </lineage>
</organism>
<dbReference type="RefSeq" id="WP_073593554.1">
    <property type="nucleotide sequence ID" value="NZ_MRCE01000009.1"/>
</dbReference>
<name>A0A1U7ILG1_9CYAN</name>
<comment type="caution">
    <text evidence="1">The sequence shown here is derived from an EMBL/GenBank/DDBJ whole genome shotgun (WGS) entry which is preliminary data.</text>
</comment>
<dbReference type="OrthoDB" id="581385at2"/>
<gene>
    <name evidence="1" type="ORF">NIES2119_11190</name>
</gene>
<dbReference type="Proteomes" id="UP000185860">
    <property type="component" value="Unassembled WGS sequence"/>
</dbReference>
<reference evidence="1 2" key="1">
    <citation type="submission" date="2016-11" db="EMBL/GenBank/DDBJ databases">
        <title>Draft Genome Sequences of Nine Cyanobacterial Strains from Diverse Habitats.</title>
        <authorList>
            <person name="Zhu T."/>
            <person name="Hou S."/>
            <person name="Lu X."/>
            <person name="Hess W.R."/>
        </authorList>
    </citation>
    <scope>NUCLEOTIDE SEQUENCE [LARGE SCALE GENOMIC DNA]</scope>
    <source>
        <strain evidence="1 2">IAM M-71</strain>
    </source>
</reference>
<evidence type="ECO:0000313" key="1">
    <source>
        <dbReference type="EMBL" id="OKH38114.1"/>
    </source>
</evidence>
<dbReference type="AlphaFoldDB" id="A0A1U7ILG1"/>